<keyword evidence="3" id="KW-1185">Reference proteome</keyword>
<gene>
    <name evidence="2" type="ORF">RRF57_013129</name>
</gene>
<name>A0AAN7ZFC2_9PEZI</name>
<accession>A0AAN7ZFC2</accession>
<evidence type="ECO:0000256" key="1">
    <source>
        <dbReference type="SAM" id="Phobius"/>
    </source>
</evidence>
<reference evidence="2 3" key="1">
    <citation type="submission" date="2023-10" db="EMBL/GenBank/DDBJ databases">
        <title>Draft genome sequence of Xylaria bambusicola isolate GMP-LS, the root and basal stem rot pathogen of sugarcane in Indonesia.</title>
        <authorList>
            <person name="Selvaraj P."/>
            <person name="Muralishankar V."/>
            <person name="Muruganantham S."/>
            <person name="Sp S."/>
            <person name="Haryani S."/>
            <person name="Lau K.J.X."/>
            <person name="Naqvi N.I."/>
        </authorList>
    </citation>
    <scope>NUCLEOTIDE SEQUENCE [LARGE SCALE GENOMIC DNA]</scope>
    <source>
        <strain evidence="2">GMP-LS</strain>
    </source>
</reference>
<proteinExistence type="predicted"/>
<feature type="transmembrane region" description="Helical" evidence="1">
    <location>
        <begin position="88"/>
        <end position="107"/>
    </location>
</feature>
<dbReference type="EMBL" id="JAWHQM010000115">
    <property type="protein sequence ID" value="KAK5637418.1"/>
    <property type="molecule type" value="Genomic_DNA"/>
</dbReference>
<sequence>MRQGPRPNDLSSTSADARGASILGVAACIASPLRHVPAPTDSTSDTLDTIAGADSPRRFFLCLLPFTLALTFELHLTFQEGLTRPPAGFGLVLRLGTSFVFGVAFCCGV</sequence>
<keyword evidence="1" id="KW-0812">Transmembrane</keyword>
<evidence type="ECO:0000313" key="3">
    <source>
        <dbReference type="Proteomes" id="UP001305414"/>
    </source>
</evidence>
<evidence type="ECO:0000313" key="2">
    <source>
        <dbReference type="EMBL" id="KAK5637418.1"/>
    </source>
</evidence>
<keyword evidence="1" id="KW-1133">Transmembrane helix</keyword>
<organism evidence="2 3">
    <name type="scientific">Xylaria bambusicola</name>
    <dbReference type="NCBI Taxonomy" id="326684"/>
    <lineage>
        <taxon>Eukaryota</taxon>
        <taxon>Fungi</taxon>
        <taxon>Dikarya</taxon>
        <taxon>Ascomycota</taxon>
        <taxon>Pezizomycotina</taxon>
        <taxon>Sordariomycetes</taxon>
        <taxon>Xylariomycetidae</taxon>
        <taxon>Xylariales</taxon>
        <taxon>Xylariaceae</taxon>
        <taxon>Xylaria</taxon>
    </lineage>
</organism>
<dbReference type="AlphaFoldDB" id="A0AAN7ZFC2"/>
<dbReference type="Proteomes" id="UP001305414">
    <property type="component" value="Unassembled WGS sequence"/>
</dbReference>
<keyword evidence="1" id="KW-0472">Membrane</keyword>
<comment type="caution">
    <text evidence="2">The sequence shown here is derived from an EMBL/GenBank/DDBJ whole genome shotgun (WGS) entry which is preliminary data.</text>
</comment>
<feature type="transmembrane region" description="Helical" evidence="1">
    <location>
        <begin position="59"/>
        <end position="76"/>
    </location>
</feature>
<protein>
    <submittedName>
        <fullName evidence="2">Uncharacterized protein</fullName>
    </submittedName>
</protein>